<protein>
    <recommendedName>
        <fullName evidence="1">Deoxynucleoside kinase domain-containing protein</fullName>
    </recommendedName>
</protein>
<dbReference type="InterPro" id="IPR050566">
    <property type="entry name" value="Deoxyribonucleoside_kinase"/>
</dbReference>
<dbReference type="GO" id="GO:0019136">
    <property type="term" value="F:deoxynucleoside kinase activity"/>
    <property type="evidence" value="ECO:0007669"/>
    <property type="project" value="InterPro"/>
</dbReference>
<dbReference type="SUPFAM" id="SSF52540">
    <property type="entry name" value="P-loop containing nucleoside triphosphate hydrolases"/>
    <property type="match status" value="1"/>
</dbReference>
<dbReference type="EMBL" id="MN739677">
    <property type="protein sequence ID" value="QHT20265.1"/>
    <property type="molecule type" value="Genomic_DNA"/>
</dbReference>
<evidence type="ECO:0000313" key="2">
    <source>
        <dbReference type="EMBL" id="QHT20265.1"/>
    </source>
</evidence>
<reference evidence="2" key="1">
    <citation type="journal article" date="2020" name="Nature">
        <title>Giant virus diversity and host interactions through global metagenomics.</title>
        <authorList>
            <person name="Schulz F."/>
            <person name="Roux S."/>
            <person name="Paez-Espino D."/>
            <person name="Jungbluth S."/>
            <person name="Walsh D.A."/>
            <person name="Denef V.J."/>
            <person name="McMahon K.D."/>
            <person name="Konstantinidis K.T."/>
            <person name="Eloe-Fadrosh E.A."/>
            <person name="Kyrpides N.C."/>
            <person name="Woyke T."/>
        </authorList>
    </citation>
    <scope>NUCLEOTIDE SEQUENCE</scope>
    <source>
        <strain evidence="2">GVMAG-M-3300023174-60</strain>
    </source>
</reference>
<dbReference type="AlphaFoldDB" id="A0A6C0DYL4"/>
<dbReference type="GO" id="GO:0005524">
    <property type="term" value="F:ATP binding"/>
    <property type="evidence" value="ECO:0007669"/>
    <property type="project" value="InterPro"/>
</dbReference>
<dbReference type="Gene3D" id="3.40.50.300">
    <property type="entry name" value="P-loop containing nucleotide triphosphate hydrolases"/>
    <property type="match status" value="1"/>
</dbReference>
<dbReference type="GO" id="GO:0005737">
    <property type="term" value="C:cytoplasm"/>
    <property type="evidence" value="ECO:0007669"/>
    <property type="project" value="TreeGrafter"/>
</dbReference>
<name>A0A6C0DYL4_9ZZZZ</name>
<dbReference type="InterPro" id="IPR027417">
    <property type="entry name" value="P-loop_NTPase"/>
</dbReference>
<dbReference type="InterPro" id="IPR031314">
    <property type="entry name" value="DNK_dom"/>
</dbReference>
<feature type="domain" description="Deoxynucleoside kinase" evidence="1">
    <location>
        <begin position="6"/>
        <end position="207"/>
    </location>
</feature>
<accession>A0A6C0DYL4</accession>
<dbReference type="PIRSF" id="PIRSF000705">
    <property type="entry name" value="DNK"/>
    <property type="match status" value="1"/>
</dbReference>
<dbReference type="CDD" id="cd01673">
    <property type="entry name" value="dNK"/>
    <property type="match status" value="1"/>
</dbReference>
<evidence type="ECO:0000259" key="1">
    <source>
        <dbReference type="Pfam" id="PF01712"/>
    </source>
</evidence>
<dbReference type="InterPro" id="IPR002624">
    <property type="entry name" value="DCK/DGK"/>
</dbReference>
<dbReference type="PANTHER" id="PTHR10513">
    <property type="entry name" value="DEOXYNUCLEOSIDE KINASE"/>
    <property type="match status" value="1"/>
</dbReference>
<dbReference type="PANTHER" id="PTHR10513:SF35">
    <property type="entry name" value="DEOXYADENOSINE KINASE"/>
    <property type="match status" value="1"/>
</dbReference>
<proteinExistence type="predicted"/>
<organism evidence="2">
    <name type="scientific">viral metagenome</name>
    <dbReference type="NCBI Taxonomy" id="1070528"/>
    <lineage>
        <taxon>unclassified sequences</taxon>
        <taxon>metagenomes</taxon>
        <taxon>organismal metagenomes</taxon>
    </lineage>
</organism>
<sequence length="220" mass="25205">MSHIIISLDGNIGAGKSTLLTEIRNKLHDIHIVDEPVGQWTALKNAEGKNLLELFYEDKKRWAYTFQNCAILTRLKNIQDAVENLDSTMKAPQVIITERSVLTDKHVFAEMLRDGGDIDPLEWELYESWFNIFGKKYPVRGIIYISTSSNTSNERIKIRNRHGEGNIGIDYLDALDNQHKKWVESTNIPVLTLSTEVGISVEKNIEEIKLFIERLKGMYA</sequence>
<dbReference type="Pfam" id="PF01712">
    <property type="entry name" value="dNK"/>
    <property type="match status" value="1"/>
</dbReference>